<keyword evidence="3" id="KW-1185">Reference proteome</keyword>
<dbReference type="InterPro" id="IPR006311">
    <property type="entry name" value="TAT_signal"/>
</dbReference>
<evidence type="ECO:0000256" key="1">
    <source>
        <dbReference type="SAM" id="MobiDB-lite"/>
    </source>
</evidence>
<dbReference type="OrthoDB" id="7175603at2"/>
<protein>
    <submittedName>
        <fullName evidence="2">Uncharacterized protein</fullName>
    </submittedName>
</protein>
<feature type="region of interest" description="Disordered" evidence="1">
    <location>
        <begin position="1767"/>
        <end position="1811"/>
    </location>
</feature>
<organism evidence="2 3">
    <name type="scientific">Alterirhizorhabdus solaris</name>
    <dbReference type="NCBI Taxonomy" id="2529389"/>
    <lineage>
        <taxon>Bacteria</taxon>
        <taxon>Pseudomonadati</taxon>
        <taxon>Pseudomonadota</taxon>
        <taxon>Alphaproteobacteria</taxon>
        <taxon>Sphingomonadales</taxon>
        <taxon>Rhizorhabdaceae</taxon>
        <taxon>Alterirhizorhabdus</taxon>
    </lineage>
</organism>
<name>A0A558QUH0_9SPHN</name>
<dbReference type="RefSeq" id="WP_145154999.1">
    <property type="nucleotide sequence ID" value="NZ_VNIM01000108.1"/>
</dbReference>
<feature type="compositionally biased region" description="Low complexity" evidence="1">
    <location>
        <begin position="1777"/>
        <end position="1789"/>
    </location>
</feature>
<comment type="caution">
    <text evidence="2">The sequence shown here is derived from an EMBL/GenBank/DDBJ whole genome shotgun (WGS) entry which is preliminary data.</text>
</comment>
<feature type="compositionally biased region" description="Gly residues" evidence="1">
    <location>
        <begin position="1795"/>
        <end position="1811"/>
    </location>
</feature>
<dbReference type="EMBL" id="VNIM01000108">
    <property type="protein sequence ID" value="TVV70801.1"/>
    <property type="molecule type" value="Genomic_DNA"/>
</dbReference>
<feature type="region of interest" description="Disordered" evidence="1">
    <location>
        <begin position="934"/>
        <end position="969"/>
    </location>
</feature>
<evidence type="ECO:0000313" key="3">
    <source>
        <dbReference type="Proteomes" id="UP000318681"/>
    </source>
</evidence>
<evidence type="ECO:0000313" key="2">
    <source>
        <dbReference type="EMBL" id="TVV70801.1"/>
    </source>
</evidence>
<dbReference type="Proteomes" id="UP000318681">
    <property type="component" value="Unassembled WGS sequence"/>
</dbReference>
<dbReference type="PROSITE" id="PS51318">
    <property type="entry name" value="TAT"/>
    <property type="match status" value="1"/>
</dbReference>
<proteinExistence type="predicted"/>
<feature type="compositionally biased region" description="Low complexity" evidence="1">
    <location>
        <begin position="949"/>
        <end position="961"/>
    </location>
</feature>
<reference evidence="2 3" key="1">
    <citation type="submission" date="2019-07" db="EMBL/GenBank/DDBJ databases">
        <title>Sphingomonas solaris sp. nov., isolated from a solar panel from Boston, Massachusetts.</title>
        <authorList>
            <person name="Tanner K."/>
            <person name="Pascual J."/>
            <person name="Mancuso C."/>
            <person name="Pereto J."/>
            <person name="Khalil A."/>
            <person name="Vilanova C."/>
        </authorList>
    </citation>
    <scope>NUCLEOTIDE SEQUENCE [LARGE SCALE GENOMIC DNA]</scope>
    <source>
        <strain evidence="2 3">R4DWN</strain>
    </source>
</reference>
<feature type="compositionally biased region" description="Gly residues" evidence="1">
    <location>
        <begin position="1851"/>
        <end position="1866"/>
    </location>
</feature>
<feature type="region of interest" description="Disordered" evidence="1">
    <location>
        <begin position="1484"/>
        <end position="1512"/>
    </location>
</feature>
<accession>A0A558QUH0</accession>
<sequence length="1886" mass="173840">MSAIGSAPRPTASRSRRTLLSGGAVAAALVVTGHAVPVRAADGYNATISLPNSVNYSGATGANQAQVQLTNPNSVITWQPTQVGGTSVNFQDTGGTTTFVGPRGASDFIVLNRLPATETRSITLNGTTNGVLFGGTTPAGTIWFDSPGGIFVSGSATFNVGSLLLSTNAIGYNAASGYGAVDPNSIVFGGPAGSQSTIRIASGAQLLASGAGSFGSNYIALVAPRIDQGGLVSAAQAAYVAAESGDMTINSGLFSIAITNGTTATFSEGLGRDGIAGTADDLTGNDGVAGTADDNLGADGVAGTADDVIQNVALRHTGTTRLNAAKGQTNRAFMVAVPKNNAITMLVGGAVSYAATASVVDGAVVLSTGNISDGLTPQTENANPGATVAGSTDIVFGDGGSFTSVYAASRNNVRTRGGLTVAGDVSLFGSDSVAFGATGALNPVSVNRRGEGGGNIALTSYRTDSVGNRTGGTASLFALDDALVSVAGGVTVDSSGAAQPRFVPLVVVGPTQAEGNGQGGTATLTIAGSRMTIGDSLSLLANGTGVDGGVGIGGTAAIDTTNGSLLVGNNGAVGDLMLSAFGQGGDANDGGAGQGGTAGITARGTYVGGLSNSVRVIGTATLDASGVGGGALNGTGGSGIGGSAVIDLSAATGSDGVVRAASLTPATTLALLAGGIGGQQVIESFGNASGGAGRGGIASIEMSGSVLASSGEALAVRLDASGTGGDATDTFDDLLPGTGGVGAGGVARFVAVDGVSDLDRLSVFAAGSGGRGASSFGSGESGYGSAGGAGGAASGGRAVLSLSDQHILFLANSPAEGVTAALSISASATGGAGGDSLTLAGGAGGAGLGGVESGTIGTGTLAGVGGAYVSLTDATVQPNRSTTARDISLIVEASGTGGTGGVGVTDYGTGGAGGGGRASLVVVDTGGFRGETGSFVTVSATGTGGGSGSDPSEGSDNSDSFGTGGSGTGGGALTPAGIVTAGGATVSVRGVTGNSLGIIADSLSIDASGTGGGGNLRGGAARGGTAGLALDNASIDNAGEGDTVLTLAADATGGSRVNGAGSSLADAAGGDAAGGRASIAIANGPTSFLNPVTISADATGGERLDLFGPDYAGGAATGGSASLNVTVGGSVAFDGGLTLNARGIGGGGNYRPGGAATGGSATVVTTGGDITAAGLTLAATASGGRSRGDDVNPHDGGAATGGLASLSITRAATGPAGTITVTSTTLLDAGAAGGVAEAGYGNTPITTAAGGAAFGGGFASPSVNPTGGVIVDIQTGVASLGVLRLNAAGIGGDTAAGGATGAGLGGLASIGVGTVGQAGGTLTATGITLDAFGEAGEHASAYGNGGAGAIGTGGRALLGLVGGTLTNTGSLTLDASGAGGDGDINQSSSGVGPGGNGGAGIGGSATIDIANAVLTTGTITARADGTGGDGGAGQSGGDGIGGIGRGGGAAAVGTLPASGGTGAGVLVAGTTGRIVLRGNLDMSASGTGGSGGTDSNDSRFGADGALGQGGRVAVSTQTGGTIAPDEEISADISLVTRGLGGNGGGTSAVGSDLLVPRGGVGGGAIGGVTSLSAAAGGGVTAFNATLDGSATGGNGAPDVRGGDATGGRADITAASGTIDLLAIGDVSPLALLDVHAAGGTGGGSATGGGASVIVSGTGRYQDAMRVDISATGAAGANGRFGASATDGGDATAGTFMLDLATGSVEGLSIDAFALGGRGGDSVEEGYGALGGAGGAGGDADGGPINISVGNGATLNFAEAGLAAARTAGNGGNGSRGATGATGARGADGTPTSINGGAGGTGGTGQAGGAGGRGGTATGLALLLTADRGAISFTGREGASIDLTAQAGSGGIGGQGGTGGAGGGGGHPRTSGAGCLFYTSPSPRDIS</sequence>
<feature type="non-terminal residue" evidence="2">
    <location>
        <position position="1886"/>
    </location>
</feature>
<feature type="region of interest" description="Disordered" evidence="1">
    <location>
        <begin position="1851"/>
        <end position="1886"/>
    </location>
</feature>
<gene>
    <name evidence="2" type="ORF">FOY91_18265</name>
</gene>